<gene>
    <name evidence="2" type="ORF">ERUC_LOCUS9191</name>
</gene>
<dbReference type="PANTHER" id="PTHR37219">
    <property type="entry name" value="PROTEIN PALE CRESS, CHLOROPLASTIC"/>
    <property type="match status" value="1"/>
</dbReference>
<comment type="caution">
    <text evidence="2">The sequence shown here is derived from an EMBL/GenBank/DDBJ whole genome shotgun (WGS) entry which is preliminary data.</text>
</comment>
<feature type="coiled-coil region" evidence="1">
    <location>
        <begin position="60"/>
        <end position="130"/>
    </location>
</feature>
<keyword evidence="1" id="KW-0175">Coiled coil</keyword>
<organism evidence="2 3">
    <name type="scientific">Eruca vesicaria subsp. sativa</name>
    <name type="common">Garden rocket</name>
    <name type="synonym">Eruca sativa</name>
    <dbReference type="NCBI Taxonomy" id="29727"/>
    <lineage>
        <taxon>Eukaryota</taxon>
        <taxon>Viridiplantae</taxon>
        <taxon>Streptophyta</taxon>
        <taxon>Embryophyta</taxon>
        <taxon>Tracheophyta</taxon>
        <taxon>Spermatophyta</taxon>
        <taxon>Magnoliopsida</taxon>
        <taxon>eudicotyledons</taxon>
        <taxon>Gunneridae</taxon>
        <taxon>Pentapetalae</taxon>
        <taxon>rosids</taxon>
        <taxon>malvids</taxon>
        <taxon>Brassicales</taxon>
        <taxon>Brassicaceae</taxon>
        <taxon>Brassiceae</taxon>
        <taxon>Eruca</taxon>
    </lineage>
</organism>
<evidence type="ECO:0008006" key="4">
    <source>
        <dbReference type="Google" id="ProtNLM"/>
    </source>
</evidence>
<dbReference type="AlphaFoldDB" id="A0ABC8JIK8"/>
<name>A0ABC8JIK8_ERUVS</name>
<dbReference type="Proteomes" id="UP001642260">
    <property type="component" value="Unassembled WGS sequence"/>
</dbReference>
<dbReference type="InterPro" id="IPR034563">
    <property type="entry name" value="PALE_CRESS"/>
</dbReference>
<evidence type="ECO:0000313" key="2">
    <source>
        <dbReference type="EMBL" id="CAH8320748.1"/>
    </source>
</evidence>
<protein>
    <recommendedName>
        <fullName evidence="4">Protein PALE CRESS, chloroplastic</fullName>
    </recommendedName>
</protein>
<evidence type="ECO:0000313" key="3">
    <source>
        <dbReference type="Proteomes" id="UP001642260"/>
    </source>
</evidence>
<keyword evidence="3" id="KW-1185">Reference proteome</keyword>
<dbReference type="EMBL" id="CAKOAT010094043">
    <property type="protein sequence ID" value="CAH8320748.1"/>
    <property type="molecule type" value="Genomic_DNA"/>
</dbReference>
<proteinExistence type="predicted"/>
<evidence type="ECO:0000256" key="1">
    <source>
        <dbReference type="SAM" id="Coils"/>
    </source>
</evidence>
<reference evidence="2 3" key="1">
    <citation type="submission" date="2022-03" db="EMBL/GenBank/DDBJ databases">
        <authorList>
            <person name="Macdonald S."/>
            <person name="Ahmed S."/>
            <person name="Newling K."/>
        </authorList>
    </citation>
    <scope>NUCLEOTIDE SEQUENCE [LARGE SCALE GENOMIC DNA]</scope>
</reference>
<accession>A0ABC8JIK8</accession>
<dbReference type="PANTHER" id="PTHR37219:SF1">
    <property type="entry name" value="PROTEIN PALE CRESS, CHLOROPLASTIC"/>
    <property type="match status" value="1"/>
</dbReference>
<sequence length="309" mass="36453">MASLVLTIASPLLSSRPREALKKTKMMFTERSVKIRRRCSGKEEVLLEGMPPEYYDDEWQARQREKTKELRRMQREEEEEEERKIEEYREIGLRLKEFPEQDLRKARKLVSSFITAAEEVEERIEEAAEKGELDELVLMIIWNRLDLARRDDEKDAIRSLDLLYRRVETEILKRQASPAMKLLNDLLNMHDGFGDDAWLKDCRKRMADTFPREDPFSILMPPGFDIDMHQGPLRSPIEIDDTLLRVDFVREVDALLHEVRLIEGDEEESGKKGELLDPEAIARKLKQQEKKRTIRHVEALLDLALNLKW</sequence>